<dbReference type="InterPro" id="IPR027359">
    <property type="entry name" value="Volt_channel_dom_sf"/>
</dbReference>
<keyword evidence="36" id="KW-1185">Reference proteome</keyword>
<feature type="compositionally biased region" description="Polar residues" evidence="32">
    <location>
        <begin position="2005"/>
        <end position="2018"/>
    </location>
</feature>
<feature type="compositionally biased region" description="Pro residues" evidence="32">
    <location>
        <begin position="23"/>
        <end position="32"/>
    </location>
</feature>
<feature type="compositionally biased region" description="Basic residues" evidence="32">
    <location>
        <begin position="88"/>
        <end position="100"/>
    </location>
</feature>
<feature type="compositionally biased region" description="Polar residues" evidence="32">
    <location>
        <begin position="1755"/>
        <end position="1768"/>
    </location>
</feature>
<feature type="transmembrane region" description="Helical" evidence="33">
    <location>
        <begin position="205"/>
        <end position="221"/>
    </location>
</feature>
<dbReference type="FunFam" id="1.10.238.10:FF:000063">
    <property type="entry name" value="Voltage-dependent N-type calcium channel subunit alpha"/>
    <property type="match status" value="1"/>
</dbReference>
<comment type="catalytic activity">
    <reaction evidence="27">
        <text>Ca(2+)(in) = Ca(2+)(out)</text>
        <dbReference type="Rhea" id="RHEA:29671"/>
        <dbReference type="ChEBI" id="CHEBI:29108"/>
    </reaction>
</comment>
<evidence type="ECO:0000256" key="3">
    <source>
        <dbReference type="ARBA" id="ARBA00004484"/>
    </source>
</evidence>
<dbReference type="PRINTS" id="PR01630">
    <property type="entry name" value="LVDCCALPHA1"/>
</dbReference>
<evidence type="ECO:0000256" key="21">
    <source>
        <dbReference type="ARBA" id="ARBA00023257"/>
    </source>
</evidence>
<evidence type="ECO:0000256" key="28">
    <source>
        <dbReference type="ARBA" id="ARBA00045450"/>
    </source>
</evidence>
<dbReference type="GeneTree" id="ENSGT00940000156127"/>
<feature type="transmembrane region" description="Helical" evidence="33">
    <location>
        <begin position="576"/>
        <end position="599"/>
    </location>
</feature>
<feature type="transmembrane region" description="Helical" evidence="33">
    <location>
        <begin position="277"/>
        <end position="299"/>
    </location>
</feature>
<feature type="binding site" evidence="29">
    <location>
        <position position="718"/>
    </location>
    <ligand>
        <name>Ca(2+)</name>
        <dbReference type="ChEBI" id="CHEBI:29108"/>
    </ligand>
</feature>
<comment type="similarity">
    <text evidence="25">Belongs to the calcium channel alpha-1 subunit (TC 1.A.1.11) family. CACNA1C subfamily.</text>
</comment>
<evidence type="ECO:0000256" key="33">
    <source>
        <dbReference type="SAM" id="Phobius"/>
    </source>
</evidence>
<evidence type="ECO:0000256" key="22">
    <source>
        <dbReference type="ARBA" id="ARBA00023273"/>
    </source>
</evidence>
<dbReference type="FunFam" id="1.10.287.70:FF:000009">
    <property type="entry name" value="Voltage-dependent L-type calcium channel subunit alpha"/>
    <property type="match status" value="1"/>
</dbReference>
<dbReference type="GO" id="GO:0098839">
    <property type="term" value="C:postsynaptic density membrane"/>
    <property type="evidence" value="ECO:0007669"/>
    <property type="project" value="UniProtKB-SubCell"/>
</dbReference>
<evidence type="ECO:0000256" key="17">
    <source>
        <dbReference type="ARBA" id="ARBA00023065"/>
    </source>
</evidence>
<gene>
    <name evidence="35" type="primary">CACNA1C</name>
</gene>
<evidence type="ECO:0000256" key="7">
    <source>
        <dbReference type="ARBA" id="ARBA00022568"/>
    </source>
</evidence>
<feature type="region of interest" description="Disordered" evidence="32">
    <location>
        <begin position="776"/>
        <end position="809"/>
    </location>
</feature>
<dbReference type="Bgee" id="ENSELUG00000011410">
    <property type="expression patterns" value="Expressed in heart and 6 other cell types or tissues"/>
</dbReference>
<dbReference type="InterPro" id="IPR031649">
    <property type="entry name" value="GPHH_dom"/>
</dbReference>
<feature type="region of interest" description="Disordered" evidence="32">
    <location>
        <begin position="853"/>
        <end position="877"/>
    </location>
</feature>
<evidence type="ECO:0000256" key="11">
    <source>
        <dbReference type="ARBA" id="ARBA00022737"/>
    </source>
</evidence>
<evidence type="ECO:0000256" key="12">
    <source>
        <dbReference type="ARBA" id="ARBA00022837"/>
    </source>
</evidence>
<reference evidence="35" key="3">
    <citation type="submission" date="2025-08" db="UniProtKB">
        <authorList>
            <consortium name="Ensembl"/>
        </authorList>
    </citation>
    <scope>IDENTIFICATION</scope>
</reference>
<dbReference type="InterPro" id="IPR005821">
    <property type="entry name" value="Ion_trans_dom"/>
</dbReference>
<dbReference type="GO" id="GO:0030425">
    <property type="term" value="C:dendrite"/>
    <property type="evidence" value="ECO:0007669"/>
    <property type="project" value="UniProtKB-SubCell"/>
</dbReference>
<evidence type="ECO:0000256" key="8">
    <source>
        <dbReference type="ARBA" id="ARBA00022673"/>
    </source>
</evidence>
<feature type="compositionally biased region" description="Basic and acidic residues" evidence="32">
    <location>
        <begin position="795"/>
        <end position="809"/>
    </location>
</feature>
<keyword evidence="22" id="KW-0966">Cell projection</keyword>
<dbReference type="FunFam" id="1.10.287.70:FF:000007">
    <property type="entry name" value="Voltage-dependent L-type calcium channel subunit alpha"/>
    <property type="match status" value="1"/>
</dbReference>
<keyword evidence="14 31" id="KW-0851">Voltage-gated channel</keyword>
<dbReference type="Proteomes" id="UP000265140">
    <property type="component" value="Chromosome 18"/>
</dbReference>
<evidence type="ECO:0000256" key="9">
    <source>
        <dbReference type="ARBA" id="ARBA00022692"/>
    </source>
</evidence>
<comment type="subcellular location">
    <subcellularLocation>
        <location evidence="24">Cell membrane</location>
        <location evidence="24">Sarcolemma</location>
        <location evidence="24">T-tubule</location>
    </subcellularLocation>
    <subcellularLocation>
        <location evidence="2">Cell membrane</location>
        <location evidence="2">Sarcolemma</location>
        <topology evidence="2">Multi-pass membrane protein</topology>
    </subcellularLocation>
    <subcellularLocation>
        <location evidence="1">Cell projection</location>
        <location evidence="1">Dendrite</location>
    </subcellularLocation>
    <subcellularLocation>
        <location evidence="31">Membrane</location>
        <topology evidence="31">Multi-pass membrane protein</topology>
    </subcellularLocation>
    <subcellularLocation>
        <location evidence="3">Perikaryon</location>
    </subcellularLocation>
    <subcellularLocation>
        <location evidence="26">Postsynaptic density membrane</location>
    </subcellularLocation>
</comment>
<dbReference type="GO" id="GO:0008331">
    <property type="term" value="F:high voltage-gated calcium channel activity"/>
    <property type="evidence" value="ECO:0007669"/>
    <property type="project" value="TreeGrafter"/>
</dbReference>
<reference evidence="35" key="4">
    <citation type="submission" date="2025-09" db="UniProtKB">
        <authorList>
            <consortium name="Ensembl"/>
        </authorList>
    </citation>
    <scope>IDENTIFICATION</scope>
</reference>
<keyword evidence="13" id="KW-0112">Calmodulin-binding</keyword>
<feature type="transmembrane region" description="Helical" evidence="33">
    <location>
        <begin position="1373"/>
        <end position="1391"/>
    </location>
</feature>
<keyword evidence="9 33" id="KW-0812">Transmembrane</keyword>
<dbReference type="PRINTS" id="PR00167">
    <property type="entry name" value="CACHANNEL"/>
</dbReference>
<keyword evidence="4" id="KW-0813">Transport</keyword>
<evidence type="ECO:0000256" key="2">
    <source>
        <dbReference type="ARBA" id="ARBA00004415"/>
    </source>
</evidence>
<dbReference type="PANTHER" id="PTHR45628">
    <property type="entry name" value="VOLTAGE-DEPENDENT CALCIUM CHANNEL TYPE A SUBUNIT ALPHA-1"/>
    <property type="match status" value="1"/>
</dbReference>
<sequence>MVNESKNMYIPEDTLDNHQGSDYPPPPLPAPAPSLNDTSAVVGGGGAAGHIPSGPGAALTWQAAIEAARQAKQMGNAGAPISTASSTQRKRQHYTTKPKKPTSTAATRPPRALLCLTLKNPIRRACISIVEWKPFEIIILMTIFANCVALAVYIPFPEDDSNATNSNLERVEYLFLIIFTVEAFLKVIAYGLLFHPNAYLRNGWNLLDFIIVVVGLFSAILEQATKVDGGTPIGGKAAGFDVKALRAFRVLRPLRLVSGVPSLQVVLNSIIKAMVPLLHIALLVLFVIIIYAIIGLELFMGKMHRTCFFYREGYPYHRGPMVEEKPAPCAPNGAHGRHCTQNSTQCMMGWEGPNDGITNFDNFAFAMLTVFQCITMEGWTDVLYWMQDAMGYELPWAYFVSLVIFGSFFVLNLVLGVLSGEFSKEREKAKARGDFQKLREKQQLEEDLKGYLDWITQAEDIDPENEDEGLDDDKPRNLSMPASENESVNTDNVPAGDMGGETCCTRLANRISKSKFSRYSRRWNRLCRRKCRAGVKSNVFYWLVIFLVFLNTLTIASEHHKQPQWLTDTQDIANKVLLALFTGEMLLKMYSLGLQAYFVSLFNRFDSFVVCGGILETILVETKIMSPLGISVLRCVRLLRIFKITRYWNSLSNLVASLLNSVRSIASLLLLLFLFIIIFSLLGMQLFGGKFNFDETRRSTFDNFPQSLLTVFQILTGEDWNSVMYDGIMAYGGPSFPGMLVCIYFIILFICGNYILLNVFLAIAVDNLADAESLTSAQKEEEEEKERKKLARTASPEKRHDNEKPPMIEVKEKKEEKIELKSITSDGETTNATKIFISISACLLFAFPSTPPPSNVAPAGEEDEEEPEMPVGPRPRPLSDIQLKEKAVPMPEARAFFIFSNTNKFRVLCHKIVNHNIFTNLILFFILLSSISLAAEDPVKNNSPRNQILGYADYVFTGLFTIEIILKMTAYGAFIHKGSFCRNYFNILDLVVVSVSLISSGIQSSAINVVKILRVLRVLRPLRAINRAKGLKHVVQCVFVAIRTIGNIVIVTSLLQFMFACIGVQLFKWASVPPRGSYIMYKDGDVGKPQRSLRAWENSDFNFDDVLQGMMALFAVSTFEGWPALLYRAIDSHSEDLGPVYNYRVVVSIFFIIYIIIIAFFMMNIFVGFVIVTFQEQGEQEYKNCELDKNQRQCVEYALKARPLRRYIPKNQYQYKVWYVVNSTYFEYLMFTLILLNTICLAMQHHGQTKSFNDAMNILNMLFTGLFTVEMILKLIAFKPRHYFVDAWNTFDALIVVGSVVDIAITEVNPADPASNSSQTSSVRTMGLQNSEDNARISITFFRLFRVMRLVKLLSRGEGIRTLLWTFIKSFQALPYVALLIVMLFFIYAVIGMQMFGKIALRDNSQINRNNNFQTFPQATLLLFRCATGEAWQEIMLACAPNQTCEKGSEGASDDQCGSHFAIFYFVSFYMLCAFLIINLFVAVIMDNFDYLTRDWSILGPHHLDEFKRIWAEYDPEAKGRIKHLDVVTLLRRIQPPLGFGKLCPHRVACKRLVSMNMPLNSDGTVMFNATLFALVRTALRIKTDGNLEQANEELRAIVKKIWKRTSMKLLDQVVPPAGDDEVTVGKFYATFLIQEYFRKFKKRKEQGLVAKVPPKTALSLQAGLRTLHDMGPEIRRAISGDLTVEEDLDKSIKEPVSAASEDDIFRRAGGLFGNHVSYYNDGHEDGRSTFPQSFTTQRPLHISQTGSPGEGGSPSRQKLMDSTTFTPSSYSSSGSNANVNNANNTGIPGLVVGPGGVSRFPSPSISTVDGLSRPPLTPILLPRPAWCFPPKSSDSTDSRMPIIRREEAMAEATYDESYVDDRELVYQDEENKQLAPMEEGEDVDERRHWQSPRRAFLCPTALGRRSSFHLECLRRQTGAEVTQKTVLPLHLVHHQALAVAGLSPLLRRSHSPTLFARLCSTPPTSPTGRGGQASYQRVPSLRLEGTGPATGSYELNSSLPSVNCGSWHSDSNGNSPGTGHRAGTASHRAPRPVSLTVPSSVHLDTASLSHGSAGSLVEAVLISEGLGRFAQDPSIIEVTKQELADACDMTIEEMENAADNILNGNSQPSPNGNLVPYIHCNRDRAASLEAGLDERPGALLEGIQELLGVIGAVGRRNSSLMEDEDMECVTSL</sequence>
<dbReference type="FunFam" id="1.20.120.350:FF:000090">
    <property type="entry name" value="Voltage-dependent L-type calcium channel subunit alpha"/>
    <property type="match status" value="1"/>
</dbReference>
<dbReference type="GO" id="GO:0046872">
    <property type="term" value="F:metal ion binding"/>
    <property type="evidence" value="ECO:0007669"/>
    <property type="project" value="UniProtKB-KW"/>
</dbReference>
<keyword evidence="19" id="KW-1015">Disulfide bond</keyword>
<dbReference type="Pfam" id="PF08763">
    <property type="entry name" value="Ca_chan_IQ"/>
    <property type="match status" value="1"/>
</dbReference>
<feature type="region of interest" description="Disordered" evidence="32">
    <location>
        <begin position="1740"/>
        <end position="1777"/>
    </location>
</feature>
<comment type="function">
    <text evidence="31">Voltage-sensitive calcium channels (VSCC) mediate the entry of calcium ions into excitable cells and are also involved in a variety of calcium-dependent processes, including muscle contraction, hormone or neurotransmitter release, gene expression, cell motility, cell division and cell death.</text>
</comment>
<dbReference type="GO" id="GO:0098703">
    <property type="term" value="P:calcium ion import across plasma membrane"/>
    <property type="evidence" value="ECO:0007669"/>
    <property type="project" value="TreeGrafter"/>
</dbReference>
<evidence type="ECO:0000256" key="18">
    <source>
        <dbReference type="ARBA" id="ARBA00023136"/>
    </source>
</evidence>
<evidence type="ECO:0000256" key="15">
    <source>
        <dbReference type="ARBA" id="ARBA00022989"/>
    </source>
</evidence>
<evidence type="ECO:0000256" key="19">
    <source>
        <dbReference type="ARBA" id="ARBA00023157"/>
    </source>
</evidence>
<keyword evidence="17" id="KW-0406">Ion transport</keyword>
<dbReference type="GO" id="GO:0005516">
    <property type="term" value="F:calmodulin binding"/>
    <property type="evidence" value="ECO:0007669"/>
    <property type="project" value="UniProtKB-KW"/>
</dbReference>
<evidence type="ECO:0000256" key="5">
    <source>
        <dbReference type="ARBA" id="ARBA00022475"/>
    </source>
</evidence>
<proteinExistence type="inferred from homology"/>
<dbReference type="Pfam" id="PF00520">
    <property type="entry name" value="Ion_trans"/>
    <property type="match status" value="4"/>
</dbReference>
<reference evidence="35" key="2">
    <citation type="submission" date="2020-02" db="EMBL/GenBank/DDBJ databases">
        <title>Esox lucius (northern pike) genome, fEsoLuc1, primary haplotype.</title>
        <authorList>
            <person name="Myers G."/>
            <person name="Karagic N."/>
            <person name="Meyer A."/>
            <person name="Pippel M."/>
            <person name="Reichard M."/>
            <person name="Winkler S."/>
            <person name="Tracey A."/>
            <person name="Sims Y."/>
            <person name="Howe K."/>
            <person name="Rhie A."/>
            <person name="Formenti G."/>
            <person name="Durbin R."/>
            <person name="Fedrigo O."/>
            <person name="Jarvis E.D."/>
        </authorList>
    </citation>
    <scope>NUCLEOTIDE SEQUENCE [LARGE SCALE GENOMIC DNA]</scope>
</reference>
<dbReference type="InterPro" id="IPR005446">
    <property type="entry name" value="VDCC_L_a1su"/>
</dbReference>
<dbReference type="InterPro" id="IPR031688">
    <property type="entry name" value="CAC1F_C"/>
</dbReference>
<dbReference type="SMART" id="SM01062">
    <property type="entry name" value="Ca_chan_IQ"/>
    <property type="match status" value="1"/>
</dbReference>
<feature type="region of interest" description="Disordered" evidence="32">
    <location>
        <begin position="1"/>
        <end position="48"/>
    </location>
</feature>
<name>A0A6Q2YF98_ESOLU</name>
<keyword evidence="7 31" id="KW-0109">Calcium transport</keyword>
<accession>A0A6Q2YF98</accession>
<feature type="transmembrane region" description="Helical" evidence="33">
    <location>
        <begin position="1463"/>
        <end position="1486"/>
    </location>
</feature>
<evidence type="ECO:0000256" key="1">
    <source>
        <dbReference type="ARBA" id="ARBA00004279"/>
    </source>
</evidence>
<evidence type="ECO:0000256" key="25">
    <source>
        <dbReference type="ARBA" id="ARBA00024028"/>
    </source>
</evidence>
<feature type="transmembrane region" description="Helical" evidence="33">
    <location>
        <begin position="917"/>
        <end position="936"/>
    </location>
</feature>
<feature type="binding site" evidence="29">
    <location>
        <position position="377"/>
    </location>
    <ligand>
        <name>Ca(2+)</name>
        <dbReference type="ChEBI" id="CHEBI:29108"/>
    </ligand>
</feature>
<evidence type="ECO:0000256" key="30">
    <source>
        <dbReference type="PIRSR" id="PIRSR602077-3"/>
    </source>
</evidence>
<dbReference type="Gene3D" id="6.10.250.2500">
    <property type="match status" value="1"/>
</dbReference>
<feature type="binding site" evidence="29">
    <location>
        <position position="1120"/>
    </location>
    <ligand>
        <name>Ca(2+)</name>
        <dbReference type="ChEBI" id="CHEBI:29108"/>
    </ligand>
</feature>
<keyword evidence="20 30" id="KW-0325">Glycoprotein</keyword>
<evidence type="ECO:0000313" key="35">
    <source>
        <dbReference type="Ensembl" id="ENSELUP00000064147.2"/>
    </source>
</evidence>
<evidence type="ECO:0000256" key="4">
    <source>
        <dbReference type="ARBA" id="ARBA00022448"/>
    </source>
</evidence>
<evidence type="ECO:0000256" key="32">
    <source>
        <dbReference type="SAM" id="MobiDB-lite"/>
    </source>
</evidence>
<feature type="transmembrane region" description="Helical" evidence="33">
    <location>
        <begin position="1145"/>
        <end position="1174"/>
    </location>
</feature>
<evidence type="ECO:0000256" key="13">
    <source>
        <dbReference type="ARBA" id="ARBA00022860"/>
    </source>
</evidence>
<dbReference type="FunFam" id="1.20.120.350:FF:000010">
    <property type="entry name" value="Voltage-dependent L-type calcium channel subunit alpha"/>
    <property type="match status" value="1"/>
</dbReference>
<feature type="transmembrane region" description="Helical" evidence="33">
    <location>
        <begin position="363"/>
        <end position="384"/>
    </location>
</feature>
<feature type="transmembrane region" description="Helical" evidence="33">
    <location>
        <begin position="668"/>
        <end position="688"/>
    </location>
</feature>
<evidence type="ECO:0000256" key="23">
    <source>
        <dbReference type="ARBA" id="ARBA00023303"/>
    </source>
</evidence>
<dbReference type="GO" id="GO:0043204">
    <property type="term" value="C:perikaryon"/>
    <property type="evidence" value="ECO:0007669"/>
    <property type="project" value="UniProtKB-SubCell"/>
</dbReference>
<keyword evidence="16" id="KW-0770">Synapse</keyword>
<dbReference type="Ensembl" id="ENSELUT00000055641.2">
    <property type="protein sequence ID" value="ENSELUP00000064147.2"/>
    <property type="gene ID" value="ENSELUG00000011410.3"/>
</dbReference>
<evidence type="ECO:0000256" key="20">
    <source>
        <dbReference type="ARBA" id="ARBA00023180"/>
    </source>
</evidence>
<feature type="region of interest" description="Disordered" evidence="32">
    <location>
        <begin position="72"/>
        <end position="107"/>
    </location>
</feature>
<organism evidence="35 36">
    <name type="scientific">Esox lucius</name>
    <name type="common">Northern pike</name>
    <dbReference type="NCBI Taxonomy" id="8010"/>
    <lineage>
        <taxon>Eukaryota</taxon>
        <taxon>Metazoa</taxon>
        <taxon>Chordata</taxon>
        <taxon>Craniata</taxon>
        <taxon>Vertebrata</taxon>
        <taxon>Euteleostomi</taxon>
        <taxon>Actinopterygii</taxon>
        <taxon>Neopterygii</taxon>
        <taxon>Teleostei</taxon>
        <taxon>Protacanthopterygii</taxon>
        <taxon>Esociformes</taxon>
        <taxon>Esocidae</taxon>
        <taxon>Esox</taxon>
    </lineage>
</organism>
<evidence type="ECO:0000256" key="6">
    <source>
        <dbReference type="ARBA" id="ARBA00022553"/>
    </source>
</evidence>
<feature type="transmembrane region" description="Helical" evidence="33">
    <location>
        <begin position="1255"/>
        <end position="1278"/>
    </location>
</feature>
<dbReference type="FunFam" id="1.20.120.350:FF:000001">
    <property type="entry name" value="Voltage-dependent L-type calcium channel subunit alpha"/>
    <property type="match status" value="1"/>
</dbReference>
<evidence type="ECO:0000256" key="16">
    <source>
        <dbReference type="ARBA" id="ARBA00023018"/>
    </source>
</evidence>
<evidence type="ECO:0000256" key="24">
    <source>
        <dbReference type="ARBA" id="ARBA00024012"/>
    </source>
</evidence>
<dbReference type="GO" id="GO:0005891">
    <property type="term" value="C:voltage-gated calcium channel complex"/>
    <property type="evidence" value="ECO:0007669"/>
    <property type="project" value="InterPro"/>
</dbReference>
<evidence type="ECO:0000256" key="27">
    <source>
        <dbReference type="ARBA" id="ARBA00036634"/>
    </source>
</evidence>
<keyword evidence="8 31" id="KW-0107">Calcium channel</keyword>
<evidence type="ECO:0000256" key="10">
    <source>
        <dbReference type="ARBA" id="ARBA00022723"/>
    </source>
</evidence>
<dbReference type="PRINTS" id="PR01635">
    <property type="entry name" value="LVDCCALPHA1C"/>
</dbReference>
<dbReference type="InterPro" id="IPR050599">
    <property type="entry name" value="VDCC_alpha-1_subunit"/>
</dbReference>
<dbReference type="FunFam" id="1.20.120.350:FF:000006">
    <property type="entry name" value="Voltage-dependent L-type calcium channel subunit alpha"/>
    <property type="match status" value="1"/>
</dbReference>
<feature type="region of interest" description="Disordered" evidence="32">
    <location>
        <begin position="2005"/>
        <end position="2033"/>
    </location>
</feature>
<feature type="transmembrane region" description="Helical" evidence="33">
    <location>
        <begin position="739"/>
        <end position="765"/>
    </location>
</feature>
<keyword evidence="11" id="KW-0677">Repeat</keyword>
<feature type="transmembrane region" description="Helical" evidence="33">
    <location>
        <begin position="948"/>
        <end position="970"/>
    </location>
</feature>
<evidence type="ECO:0000256" key="29">
    <source>
        <dbReference type="PIRSR" id="PIRSR602077-1"/>
    </source>
</evidence>
<feature type="transmembrane region" description="Helical" evidence="33">
    <location>
        <begin position="1225"/>
        <end position="1243"/>
    </location>
</feature>
<dbReference type="Pfam" id="PF16905">
    <property type="entry name" value="GPHH"/>
    <property type="match status" value="1"/>
</dbReference>
<dbReference type="FunFam" id="1.10.287.70:FF:000021">
    <property type="entry name" value="Voltage-dependent L-type calcium channel subunit alpha"/>
    <property type="match status" value="1"/>
</dbReference>
<keyword evidence="10 29" id="KW-0479">Metal-binding</keyword>
<feature type="domain" description="Voltage-dependent calcium channel alpha-1 subunit IQ" evidence="34">
    <location>
        <begin position="1620"/>
        <end position="1654"/>
    </location>
</feature>
<dbReference type="FunFam" id="1.10.287.70:FF:000008">
    <property type="entry name" value="Voltage-dependent L-type calcium channel subunit alpha"/>
    <property type="match status" value="1"/>
</dbReference>
<dbReference type="InterPro" id="IPR014873">
    <property type="entry name" value="VDCC_a1su_IQ"/>
</dbReference>
<feature type="glycosylation site" description="N-linked (GlcNAc...) asparagine" evidence="30">
    <location>
        <position position="342"/>
    </location>
</feature>
<dbReference type="Gene3D" id="1.20.120.350">
    <property type="entry name" value="Voltage-gated potassium channels. Chain C"/>
    <property type="match status" value="4"/>
</dbReference>
<reference evidence="36" key="1">
    <citation type="journal article" date="2014" name="PLoS ONE">
        <title>The genome and linkage map of the northern pike (Esox lucius): conserved synteny revealed between the salmonid sister group and the Neoteleostei.</title>
        <authorList>
            <person name="Rondeau E.B."/>
            <person name="Minkley D.R."/>
            <person name="Leong J.S."/>
            <person name="Messmer A.M."/>
            <person name="Jantzen J.R."/>
            <person name="von Schalburg K.R."/>
            <person name="Lemon C."/>
            <person name="Bird N.H."/>
            <person name="Koop B.F."/>
        </authorList>
    </citation>
    <scope>NUCLEOTIDE SEQUENCE</scope>
</reference>
<feature type="transmembrane region" description="Helical" evidence="33">
    <location>
        <begin position="174"/>
        <end position="193"/>
    </location>
</feature>
<dbReference type="GO" id="GO:0030315">
    <property type="term" value="C:T-tubule"/>
    <property type="evidence" value="ECO:0007669"/>
    <property type="project" value="UniProtKB-SubCell"/>
</dbReference>
<feature type="compositionally biased region" description="Polar residues" evidence="32">
    <location>
        <begin position="480"/>
        <end position="492"/>
    </location>
</feature>
<dbReference type="Gene3D" id="6.10.250.2180">
    <property type="match status" value="1"/>
</dbReference>
<keyword evidence="23" id="KW-0407">Ion channel</keyword>
<dbReference type="InterPro" id="IPR005451">
    <property type="entry name" value="VDCC_L_a1csu"/>
</dbReference>
<comment type="function">
    <text evidence="28">Pore-forming, alpha-1C subunit of the voltage-gated calcium channel that gives rise to L-type calcium currents. Mediates influx of calcium ions into the cytoplasm, and thereby triggers calcium release from the sarcoplasm. Plays an important role in excitation-contraction coupling in the heart. Required for normal heart development and normal regulation of heart rhythm. Required for normal contraction of smooth muscle cells in blood vessels and in the intestine. Essential for normal blood pressure regulation via its role in the contraction of arterial smooth muscle cells. Long-lasting (L-type) calcium channels belong to the 'high-voltage activated' (HVA) group.</text>
</comment>
<feature type="transmembrane region" description="Helical" evidence="33">
    <location>
        <begin position="396"/>
        <end position="418"/>
    </location>
</feature>
<keyword evidence="15 33" id="KW-1133">Transmembrane helix</keyword>
<keyword evidence="6" id="KW-0597">Phosphoprotein</keyword>
<feature type="transmembrane region" description="Helical" evidence="33">
    <location>
        <begin position="1034"/>
        <end position="1067"/>
    </location>
</feature>
<feature type="region of interest" description="Disordered" evidence="32">
    <location>
        <begin position="1958"/>
        <end position="1978"/>
    </location>
</feature>
<evidence type="ECO:0000259" key="34">
    <source>
        <dbReference type="SMART" id="SM01062"/>
    </source>
</evidence>
<dbReference type="SUPFAM" id="SSF81324">
    <property type="entry name" value="Voltage-gated potassium channels"/>
    <property type="match status" value="4"/>
</dbReference>
<protein>
    <recommendedName>
        <fullName evidence="31">Voltage-dependent L-type calcium channel subunit alpha</fullName>
    </recommendedName>
</protein>
<keyword evidence="21" id="KW-0628">Postsynaptic cell membrane</keyword>
<feature type="transmembrane region" description="Helical" evidence="33">
    <location>
        <begin position="137"/>
        <end position="154"/>
    </location>
</feature>
<keyword evidence="5" id="KW-1003">Cell membrane</keyword>
<dbReference type="FunFam" id="1.20.120.350:FF:000060">
    <property type="entry name" value="Voltage-dependent L-type calcium channel subunit alpha"/>
    <property type="match status" value="1"/>
</dbReference>
<dbReference type="Pfam" id="PF16885">
    <property type="entry name" value="CAC1F_C"/>
    <property type="match status" value="1"/>
</dbReference>
<dbReference type="PANTHER" id="PTHR45628:SF10">
    <property type="entry name" value="VOLTAGE-DEPENDENT L-TYPE CALCIUM CHANNEL SUBUNIT ALPHA-1C"/>
    <property type="match status" value="1"/>
</dbReference>
<keyword evidence="18 33" id="KW-0472">Membrane</keyword>
<dbReference type="Gene3D" id="1.10.287.70">
    <property type="match status" value="4"/>
</dbReference>
<keyword evidence="12 29" id="KW-0106">Calcium</keyword>
<feature type="transmembrane region" description="Helical" evidence="33">
    <location>
        <begin position="539"/>
        <end position="556"/>
    </location>
</feature>
<evidence type="ECO:0000313" key="36">
    <source>
        <dbReference type="Proteomes" id="UP000265140"/>
    </source>
</evidence>
<evidence type="ECO:0000256" key="26">
    <source>
        <dbReference type="ARBA" id="ARBA00034112"/>
    </source>
</evidence>
<feature type="region of interest" description="Disordered" evidence="32">
    <location>
        <begin position="463"/>
        <end position="495"/>
    </location>
</feature>
<evidence type="ECO:0000256" key="14">
    <source>
        <dbReference type="ARBA" id="ARBA00022882"/>
    </source>
</evidence>
<dbReference type="InterPro" id="IPR002077">
    <property type="entry name" value="VDCCAlpha1"/>
</dbReference>
<evidence type="ECO:0000256" key="31">
    <source>
        <dbReference type="RuleBase" id="RU003808"/>
    </source>
</evidence>